<sequence length="110" mass="11713">MASSENGTSSQGAATIYAIDSKSIQNILLSQVVVDLQTAVKELVENSLDAGATAIDVKFKNYGLESFKVSDNRTGIREADLDTVGTSNNPYLTCEVMLSACKEIQHTPIG</sequence>
<dbReference type="InterPro" id="IPR036890">
    <property type="entry name" value="HATPase_C_sf"/>
</dbReference>
<dbReference type="GO" id="GO:0032389">
    <property type="term" value="C:MutLalpha complex"/>
    <property type="evidence" value="ECO:0007669"/>
    <property type="project" value="TreeGrafter"/>
</dbReference>
<evidence type="ECO:0000313" key="3">
    <source>
        <dbReference type="Proteomes" id="UP000054564"/>
    </source>
</evidence>
<keyword evidence="3" id="KW-1185">Reference proteome</keyword>
<dbReference type="SUPFAM" id="SSF55874">
    <property type="entry name" value="ATPase domain of HSP90 chaperone/DNA topoisomerase II/histidine kinase"/>
    <property type="match status" value="1"/>
</dbReference>
<organism evidence="2 3">
    <name type="scientific">Puccinia striiformis f. sp. tritici PST-78</name>
    <dbReference type="NCBI Taxonomy" id="1165861"/>
    <lineage>
        <taxon>Eukaryota</taxon>
        <taxon>Fungi</taxon>
        <taxon>Dikarya</taxon>
        <taxon>Basidiomycota</taxon>
        <taxon>Pucciniomycotina</taxon>
        <taxon>Pucciniomycetes</taxon>
        <taxon>Pucciniales</taxon>
        <taxon>Pucciniaceae</taxon>
        <taxon>Puccinia</taxon>
    </lineage>
</organism>
<dbReference type="AlphaFoldDB" id="A0A0L0VEM6"/>
<gene>
    <name evidence="2" type="ORF">PSTG_08939</name>
</gene>
<accession>A0A0L0VEM6</accession>
<dbReference type="GO" id="GO:0016887">
    <property type="term" value="F:ATP hydrolysis activity"/>
    <property type="evidence" value="ECO:0007669"/>
    <property type="project" value="InterPro"/>
</dbReference>
<dbReference type="GO" id="GO:0006298">
    <property type="term" value="P:mismatch repair"/>
    <property type="evidence" value="ECO:0007669"/>
    <property type="project" value="InterPro"/>
</dbReference>
<evidence type="ECO:0000256" key="1">
    <source>
        <dbReference type="ARBA" id="ARBA00006082"/>
    </source>
</evidence>
<dbReference type="InterPro" id="IPR038973">
    <property type="entry name" value="MutL/Mlh/Pms-like"/>
</dbReference>
<dbReference type="Proteomes" id="UP000054564">
    <property type="component" value="Unassembled WGS sequence"/>
</dbReference>
<evidence type="ECO:0000313" key="2">
    <source>
        <dbReference type="EMBL" id="KNE97718.1"/>
    </source>
</evidence>
<protein>
    <recommendedName>
        <fullName evidence="4">DNA mismatch repair protein S5 domain-containing protein</fullName>
    </recommendedName>
</protein>
<comment type="similarity">
    <text evidence="1">Belongs to the DNA mismatch repair MutL/HexB family.</text>
</comment>
<dbReference type="GO" id="GO:0140664">
    <property type="term" value="F:ATP-dependent DNA damage sensor activity"/>
    <property type="evidence" value="ECO:0007669"/>
    <property type="project" value="InterPro"/>
</dbReference>
<dbReference type="PANTHER" id="PTHR10073:SF52">
    <property type="entry name" value="MISMATCH REPAIR ENDONUCLEASE PMS2"/>
    <property type="match status" value="1"/>
</dbReference>
<dbReference type="STRING" id="1165861.A0A0L0VEM6"/>
<comment type="caution">
    <text evidence="2">The sequence shown here is derived from an EMBL/GenBank/DDBJ whole genome shotgun (WGS) entry which is preliminary data.</text>
</comment>
<name>A0A0L0VEM6_9BASI</name>
<dbReference type="EMBL" id="AJIL01000064">
    <property type="protein sequence ID" value="KNE97718.1"/>
    <property type="molecule type" value="Genomic_DNA"/>
</dbReference>
<reference evidence="3" key="1">
    <citation type="submission" date="2014-03" db="EMBL/GenBank/DDBJ databases">
        <title>The Genome Sequence of Puccinia striiformis f. sp. tritici PST-78.</title>
        <authorList>
            <consortium name="The Broad Institute Genome Sequencing Platform"/>
            <person name="Cuomo C."/>
            <person name="Hulbert S."/>
            <person name="Chen X."/>
            <person name="Walker B."/>
            <person name="Young S.K."/>
            <person name="Zeng Q."/>
            <person name="Gargeya S."/>
            <person name="Fitzgerald M."/>
            <person name="Haas B."/>
            <person name="Abouelleil A."/>
            <person name="Alvarado L."/>
            <person name="Arachchi H.M."/>
            <person name="Berlin A.M."/>
            <person name="Chapman S.B."/>
            <person name="Goldberg J."/>
            <person name="Griggs A."/>
            <person name="Gujja S."/>
            <person name="Hansen M."/>
            <person name="Howarth C."/>
            <person name="Imamovic A."/>
            <person name="Larimer J."/>
            <person name="McCowan C."/>
            <person name="Montmayeur A."/>
            <person name="Murphy C."/>
            <person name="Neiman D."/>
            <person name="Pearson M."/>
            <person name="Priest M."/>
            <person name="Roberts A."/>
            <person name="Saif S."/>
            <person name="Shea T."/>
            <person name="Sisk P."/>
            <person name="Sykes S."/>
            <person name="Wortman J."/>
            <person name="Nusbaum C."/>
            <person name="Birren B."/>
        </authorList>
    </citation>
    <scope>NUCLEOTIDE SEQUENCE [LARGE SCALE GENOMIC DNA]</scope>
    <source>
        <strain evidence="3">race PST-78</strain>
    </source>
</reference>
<dbReference type="PANTHER" id="PTHR10073">
    <property type="entry name" value="DNA MISMATCH REPAIR PROTEIN MLH, PMS, MUTL"/>
    <property type="match status" value="1"/>
</dbReference>
<evidence type="ECO:0008006" key="4">
    <source>
        <dbReference type="Google" id="ProtNLM"/>
    </source>
</evidence>
<dbReference type="Pfam" id="PF13589">
    <property type="entry name" value="HATPase_c_3"/>
    <property type="match status" value="1"/>
</dbReference>
<proteinExistence type="inferred from homology"/>
<dbReference type="Gene3D" id="3.30.565.10">
    <property type="entry name" value="Histidine kinase-like ATPase, C-terminal domain"/>
    <property type="match status" value="1"/>
</dbReference>